<protein>
    <recommendedName>
        <fullName evidence="4">DUF4136 domain-containing protein</fullName>
    </recommendedName>
</protein>
<dbReference type="KEGG" id="dja:HY57_07350"/>
<feature type="signal peptide" evidence="1">
    <location>
        <begin position="1"/>
        <end position="23"/>
    </location>
</feature>
<reference evidence="2 3" key="1">
    <citation type="submission" date="2014-07" db="EMBL/GenBank/DDBJ databases">
        <title>Complete Genome Sequence of Dyella japonica Strain A8 Isolated from Malaysian Tropical Soil.</title>
        <authorList>
            <person name="Hui R.K.H."/>
            <person name="Chen J.-W."/>
            <person name="Chan K.-G."/>
            <person name="Leung F.C.C."/>
        </authorList>
    </citation>
    <scope>NUCLEOTIDE SEQUENCE [LARGE SCALE GENOMIC DNA]</scope>
    <source>
        <strain evidence="2 3">A8</strain>
    </source>
</reference>
<dbReference type="PATRIC" id="fig|1217721.7.peg.1530"/>
<dbReference type="Gene3D" id="3.30.160.670">
    <property type="match status" value="1"/>
</dbReference>
<keyword evidence="3" id="KW-1185">Reference proteome</keyword>
<proteinExistence type="predicted"/>
<dbReference type="Proteomes" id="UP000027987">
    <property type="component" value="Chromosome"/>
</dbReference>
<dbReference type="OrthoDB" id="7059249at2"/>
<dbReference type="RefSeq" id="WP_019464243.1">
    <property type="nucleotide sequence ID" value="NZ_ALOY01000116.1"/>
</dbReference>
<feature type="chain" id="PRO_5001706569" description="DUF4136 domain-containing protein" evidence="1">
    <location>
        <begin position="24"/>
        <end position="193"/>
    </location>
</feature>
<dbReference type="PROSITE" id="PS51257">
    <property type="entry name" value="PROKAR_LIPOPROTEIN"/>
    <property type="match status" value="1"/>
</dbReference>
<evidence type="ECO:0000256" key="1">
    <source>
        <dbReference type="SAM" id="SignalP"/>
    </source>
</evidence>
<sequence>MKALRLFVVAAGLVLGACSSVSVTNQWRDPSWPGPPATNVVVVGISRSDTMRRVFEDTFSQQLQAAGVQAAPSYTQIPAGTTGAIGLRDLVKSSGAQVVLVTRVERVQQKFSVTPSGPAYGGFYGWYGGAWASTPDVQQYDVVTLETSVWDPRSEKLIWTVTTQGIGRSDIPKATTELAQTLIPKLKTDGILR</sequence>
<evidence type="ECO:0008006" key="4">
    <source>
        <dbReference type="Google" id="ProtNLM"/>
    </source>
</evidence>
<dbReference type="EMBL" id="CP008884">
    <property type="protein sequence ID" value="AIF47099.1"/>
    <property type="molecule type" value="Genomic_DNA"/>
</dbReference>
<evidence type="ECO:0000313" key="2">
    <source>
        <dbReference type="EMBL" id="AIF47099.1"/>
    </source>
</evidence>
<gene>
    <name evidence="2" type="ORF">HY57_07350</name>
</gene>
<keyword evidence="1" id="KW-0732">Signal</keyword>
<name>A0A075JYY0_9GAMM</name>
<dbReference type="AlphaFoldDB" id="A0A075JYY0"/>
<organism evidence="2 3">
    <name type="scientific">Dyella japonica A8</name>
    <dbReference type="NCBI Taxonomy" id="1217721"/>
    <lineage>
        <taxon>Bacteria</taxon>
        <taxon>Pseudomonadati</taxon>
        <taxon>Pseudomonadota</taxon>
        <taxon>Gammaproteobacteria</taxon>
        <taxon>Lysobacterales</taxon>
        <taxon>Rhodanobacteraceae</taxon>
        <taxon>Dyella</taxon>
    </lineage>
</organism>
<dbReference type="HOGENOM" id="CLU_088267_0_1_6"/>
<accession>A0A075JYY0</accession>
<evidence type="ECO:0000313" key="3">
    <source>
        <dbReference type="Proteomes" id="UP000027987"/>
    </source>
</evidence>